<dbReference type="PROSITE" id="PS50088">
    <property type="entry name" value="ANK_REPEAT"/>
    <property type="match status" value="1"/>
</dbReference>
<dbReference type="PROSITE" id="PS50297">
    <property type="entry name" value="ANK_REP_REGION"/>
    <property type="match status" value="1"/>
</dbReference>
<dbReference type="PANTHER" id="PTHR24173">
    <property type="entry name" value="ANKYRIN REPEAT CONTAINING"/>
    <property type="match status" value="1"/>
</dbReference>
<dbReference type="InterPro" id="IPR019316">
    <property type="entry name" value="G8_domain"/>
</dbReference>
<dbReference type="Pfam" id="PF15711">
    <property type="entry name" value="ILEI"/>
    <property type="match status" value="1"/>
</dbReference>
<keyword evidence="4" id="KW-0175">Coiled coil</keyword>
<sequence length="983" mass="111742">MNEQIDKEKSLKIKKNEDRLKEMANERNQEIQRVVKMEQNIKDLQHKIEKEAEERVEDKTFHAETKTKNTKVHVESAVEDNYTQTEEYLKRKTENSHHRDTCDLLIIGSSIIKDIDGKRLYKNRKVKIITLHDKTVFGAIQYIKSFRDKAKHIMFKIGSNDKEQKTPDEVIEEIEELVRVTQRYNPDAPITFGEILPRVLSDRYYAKFLNEHRLIFKVQLYELCKDLDLHFVRVLNTLLNVKLWENNEYNTKTNHVRDNGIPNYQMTNSMTNRKQRDHQAFEQKSHFNNPIYVGSESAINGRNKTVNMMELMLQEMRTENEISSFSMNGQIVLIGDLNTQTGQRADFIVNESDHINSFDGFDLLPENYITDSEINRNNKDTSVNTGQITTDDLVKSDLCCVDDQGCTTIMLAARHNRIENLKELLDFSLKSVDAQYSNGLKRALDLCNSPAFTKRIKASSSEKGADLRKCHQATGNTVLHLAASLGRLDVLEFLLNFCKPKYGVDVGRFLSSKKRLCVNASNGSDKTATDKGATTALLDFNENLFSVPEYEGVWSEILSHRQRHTDLIMNLIEKDSKPNFEKLKKAWVPGFDHNLRDHHANTPLMVACKVGNVDVVLFLLQSAVYPQSFAEDDSLISEMTENRKVESLLQDISRPSGLSIYHDGFINHICAVNSMDGSTSLHTCLLKGDNFRIMELLLKIDPNDMTVNIQNISGLTPLHLACQLERRKCTEILVNCPETDLNIHTLDGKLAEEMTNNKHIIKIVQRGRRGTSCTIPTTTSDVKIKDGMNVKLDIDVDVNSITIETNGRLVWDSGKNYRTRNEVADKVGCGQKFICVAAGGTLELHGEDKLSWTKLDKTVNPLKIGDGMYYQHQGTATARNDWRKGLRVYAFDATSKSVIKESAFYLSGENSVYTFRDLERFGPFIDSIADGSIVAIALLRQLVGTSDLTDIYAKMESLGAKLIRTIDSDDAYAFIATKGTYYN</sequence>
<evidence type="ECO:0000313" key="8">
    <source>
        <dbReference type="Proteomes" id="UP000683360"/>
    </source>
</evidence>
<dbReference type="Pfam" id="PF00023">
    <property type="entry name" value="Ank"/>
    <property type="match status" value="1"/>
</dbReference>
<accession>A0A8S3U8N9</accession>
<reference evidence="7" key="1">
    <citation type="submission" date="2021-03" db="EMBL/GenBank/DDBJ databases">
        <authorList>
            <person name="Bekaert M."/>
        </authorList>
    </citation>
    <scope>NUCLEOTIDE SEQUENCE</scope>
</reference>
<dbReference type="EC" id="3.2.1.35" evidence="7"/>
<dbReference type="InterPro" id="IPR039477">
    <property type="entry name" value="ILEI/PANDER_dom"/>
</dbReference>
<keyword evidence="1" id="KW-0677">Repeat</keyword>
<dbReference type="Pfam" id="PF10162">
    <property type="entry name" value="G8"/>
    <property type="match status" value="1"/>
</dbReference>
<dbReference type="AlphaFoldDB" id="A0A8S3U8N9"/>
<dbReference type="SUPFAM" id="SSF52266">
    <property type="entry name" value="SGNH hydrolase"/>
    <property type="match status" value="1"/>
</dbReference>
<dbReference type="PANTHER" id="PTHR24173:SF83">
    <property type="entry name" value="SOCS BOX DOMAIN-CONTAINING PROTEIN"/>
    <property type="match status" value="1"/>
</dbReference>
<evidence type="ECO:0000256" key="4">
    <source>
        <dbReference type="SAM" id="Coils"/>
    </source>
</evidence>
<proteinExistence type="predicted"/>
<feature type="domain" description="G8" evidence="5">
    <location>
        <begin position="820"/>
        <end position="855"/>
    </location>
</feature>
<keyword evidence="2 3" id="KW-0040">ANK repeat</keyword>
<dbReference type="Pfam" id="PF12796">
    <property type="entry name" value="Ank_2"/>
    <property type="match status" value="1"/>
</dbReference>
<dbReference type="GO" id="GO:0004415">
    <property type="term" value="F:hyalurononglucosaminidase activity"/>
    <property type="evidence" value="ECO:0007669"/>
    <property type="project" value="UniProtKB-EC"/>
</dbReference>
<dbReference type="SUPFAM" id="SSF48403">
    <property type="entry name" value="Ankyrin repeat"/>
    <property type="match status" value="1"/>
</dbReference>
<dbReference type="InterPro" id="IPR036770">
    <property type="entry name" value="Ankyrin_rpt-contain_sf"/>
</dbReference>
<gene>
    <name evidence="7" type="ORF">MEDL_52140</name>
</gene>
<evidence type="ECO:0000313" key="7">
    <source>
        <dbReference type="EMBL" id="CAG2239835.1"/>
    </source>
</evidence>
<feature type="domain" description="ILEI/PANDER" evidence="6">
    <location>
        <begin position="885"/>
        <end position="979"/>
    </location>
</feature>
<keyword evidence="7" id="KW-0378">Hydrolase</keyword>
<evidence type="ECO:0000259" key="6">
    <source>
        <dbReference type="Pfam" id="PF15711"/>
    </source>
</evidence>
<keyword evidence="8" id="KW-1185">Reference proteome</keyword>
<evidence type="ECO:0000256" key="3">
    <source>
        <dbReference type="PROSITE-ProRule" id="PRU00023"/>
    </source>
</evidence>
<dbReference type="Proteomes" id="UP000683360">
    <property type="component" value="Unassembled WGS sequence"/>
</dbReference>
<dbReference type="PROSITE" id="PS52031">
    <property type="entry name" value="GG_LECTIN"/>
    <property type="match status" value="1"/>
</dbReference>
<name>A0A8S3U8N9_MYTED</name>
<comment type="caution">
    <text evidence="7">The sequence shown here is derived from an EMBL/GenBank/DDBJ whole genome shotgun (WGS) entry which is preliminary data.</text>
</comment>
<dbReference type="SMART" id="SM00248">
    <property type="entry name" value="ANK"/>
    <property type="match status" value="5"/>
</dbReference>
<dbReference type="InterPro" id="IPR002110">
    <property type="entry name" value="Ankyrin_rpt"/>
</dbReference>
<dbReference type="Pfam" id="PF13606">
    <property type="entry name" value="Ank_3"/>
    <property type="match status" value="1"/>
</dbReference>
<evidence type="ECO:0000256" key="1">
    <source>
        <dbReference type="ARBA" id="ARBA00022737"/>
    </source>
</evidence>
<protein>
    <submittedName>
        <fullName evidence="7">CEMIP</fullName>
        <ecNumber evidence="7">3.2.1.35</ecNumber>
    </submittedName>
</protein>
<dbReference type="Gene3D" id="1.25.40.20">
    <property type="entry name" value="Ankyrin repeat-containing domain"/>
    <property type="match status" value="2"/>
</dbReference>
<evidence type="ECO:0000256" key="2">
    <source>
        <dbReference type="ARBA" id="ARBA00023043"/>
    </source>
</evidence>
<feature type="repeat" description="ANK" evidence="3">
    <location>
        <begin position="474"/>
        <end position="496"/>
    </location>
</feature>
<keyword evidence="7" id="KW-0326">Glycosidase</keyword>
<dbReference type="EMBL" id="CAJPWZ010002537">
    <property type="protein sequence ID" value="CAG2239835.1"/>
    <property type="molecule type" value="Genomic_DNA"/>
</dbReference>
<dbReference type="InterPro" id="IPR036514">
    <property type="entry name" value="SGNH_hydro_sf"/>
</dbReference>
<organism evidence="7 8">
    <name type="scientific">Mytilus edulis</name>
    <name type="common">Blue mussel</name>
    <dbReference type="NCBI Taxonomy" id="6550"/>
    <lineage>
        <taxon>Eukaryota</taxon>
        <taxon>Metazoa</taxon>
        <taxon>Spiralia</taxon>
        <taxon>Lophotrochozoa</taxon>
        <taxon>Mollusca</taxon>
        <taxon>Bivalvia</taxon>
        <taxon>Autobranchia</taxon>
        <taxon>Pteriomorphia</taxon>
        <taxon>Mytilida</taxon>
        <taxon>Mytiloidea</taxon>
        <taxon>Mytilidae</taxon>
        <taxon>Mytilinae</taxon>
        <taxon>Mytilus</taxon>
    </lineage>
</organism>
<feature type="coiled-coil region" evidence="4">
    <location>
        <begin position="13"/>
        <end position="54"/>
    </location>
</feature>
<evidence type="ECO:0000259" key="5">
    <source>
        <dbReference type="Pfam" id="PF10162"/>
    </source>
</evidence>
<dbReference type="Gene3D" id="3.40.50.1110">
    <property type="entry name" value="SGNH hydrolase"/>
    <property type="match status" value="1"/>
</dbReference>
<dbReference type="OrthoDB" id="539213at2759"/>